<dbReference type="InterPro" id="IPR036514">
    <property type="entry name" value="SGNH_hydro_sf"/>
</dbReference>
<sequence length="484" mass="57182">MEIEKIETSLVINTLEKFYSLLSNDHISVSQFFDTLPKVANFCINIHPMYNNNSDFLILFNHVYQLMSNLHQKDTINYLNQDNILKFKRYELLSFLEQFEVSIIKELQFNLFLNIHNVEMRSIKMEHVKSVTDLKNADFSFKKNKRDALVYIYSGEVQQQEEGNFDFYIAKESILESKNSLISKLNQFDYYKRDRFYLEAKLDSLKKRQDIRLLLAGSSYTMCGLFEKQMPLPARNVAVDAQDLYYSIKSIRTALDYNPNITHCILSFAYYFWGYDLSLSTSLYQYKRVTEVNYPVFKDKHNFSGVLEDRTQTFLTSITPLRKHLFLFDKLAEQQIKKIKESFVDAHYFPYPRVGSAVLKNDEQTNHQLAQKRAASHNKFFKYQSTVEENKKLFADFLEEMNSKGVQIILFVPPVTEYYRNYINPDLISNFYECMEPLKSKFQFTLIDLFNSDQFESGDFYDYDHLNDRGAKKLGKILGKELDI</sequence>
<organism evidence="1 2">
    <name type="scientific">Caldifermentibacillus hisashii</name>
    <dbReference type="NCBI Taxonomy" id="996558"/>
    <lineage>
        <taxon>Bacteria</taxon>
        <taxon>Bacillati</taxon>
        <taxon>Bacillota</taxon>
        <taxon>Bacilli</taxon>
        <taxon>Bacillales</taxon>
        <taxon>Bacillaceae</taxon>
        <taxon>Caldifermentibacillus</taxon>
    </lineage>
</organism>
<dbReference type="Gene3D" id="3.40.50.1110">
    <property type="entry name" value="SGNH hydrolase"/>
    <property type="match status" value="1"/>
</dbReference>
<dbReference type="RefSeq" id="WP_342020647.1">
    <property type="nucleotide sequence ID" value="NZ_CP150143.1"/>
</dbReference>
<dbReference type="SUPFAM" id="SSF52266">
    <property type="entry name" value="SGNH hydrolase"/>
    <property type="match status" value="1"/>
</dbReference>
<dbReference type="Proteomes" id="UP001459714">
    <property type="component" value="Unassembled WGS sequence"/>
</dbReference>
<gene>
    <name evidence="1" type="ORF">NST17_16455</name>
</gene>
<evidence type="ECO:0000313" key="2">
    <source>
        <dbReference type="Proteomes" id="UP001459714"/>
    </source>
</evidence>
<evidence type="ECO:0008006" key="3">
    <source>
        <dbReference type="Google" id="ProtNLM"/>
    </source>
</evidence>
<comment type="caution">
    <text evidence="1">The sequence shown here is derived from an EMBL/GenBank/DDBJ whole genome shotgun (WGS) entry which is preliminary data.</text>
</comment>
<evidence type="ECO:0000313" key="1">
    <source>
        <dbReference type="EMBL" id="MEL3958752.1"/>
    </source>
</evidence>
<reference evidence="1 2" key="1">
    <citation type="submission" date="2024-03" db="EMBL/GenBank/DDBJ databases">
        <title>Bacilli Hybrid Assemblies.</title>
        <authorList>
            <person name="Kovac J."/>
        </authorList>
    </citation>
    <scope>NUCLEOTIDE SEQUENCE [LARGE SCALE GENOMIC DNA]</scope>
    <source>
        <strain evidence="1 2">FSL M8-0022</strain>
    </source>
</reference>
<proteinExistence type="predicted"/>
<name>A0ABU9K0V2_9BACI</name>
<dbReference type="EMBL" id="JBBYAK010000001">
    <property type="protein sequence ID" value="MEL3958752.1"/>
    <property type="molecule type" value="Genomic_DNA"/>
</dbReference>
<keyword evidence="2" id="KW-1185">Reference proteome</keyword>
<protein>
    <recommendedName>
        <fullName evidence="3">DUF1574 domain-containing protein</fullName>
    </recommendedName>
</protein>
<accession>A0ABU9K0V2</accession>